<name>A0ABP0WSN8_9BRYO</name>
<dbReference type="PROSITE" id="PS01226">
    <property type="entry name" value="HMG_COA_SYNTHASE"/>
    <property type="match status" value="1"/>
</dbReference>
<organism evidence="6 7">
    <name type="scientific">Sphagnum jensenii</name>
    <dbReference type="NCBI Taxonomy" id="128206"/>
    <lineage>
        <taxon>Eukaryota</taxon>
        <taxon>Viridiplantae</taxon>
        <taxon>Streptophyta</taxon>
        <taxon>Embryophyta</taxon>
        <taxon>Bryophyta</taxon>
        <taxon>Sphagnophytina</taxon>
        <taxon>Sphagnopsida</taxon>
        <taxon>Sphagnales</taxon>
        <taxon>Sphagnaceae</taxon>
        <taxon>Sphagnum</taxon>
    </lineage>
</organism>
<evidence type="ECO:0000313" key="6">
    <source>
        <dbReference type="EMBL" id="CAK9268755.1"/>
    </source>
</evidence>
<accession>A0ABP0WSN8</accession>
<dbReference type="Pfam" id="PF08540">
    <property type="entry name" value="HMG_CoA_synt_C"/>
    <property type="match status" value="2"/>
</dbReference>
<dbReference type="Proteomes" id="UP001497444">
    <property type="component" value="Chromosome 2"/>
</dbReference>
<dbReference type="NCBIfam" id="TIGR01833">
    <property type="entry name" value="HMG-CoA-S_euk"/>
    <property type="match status" value="1"/>
</dbReference>
<keyword evidence="3" id="KW-1207">Sterol metabolism</keyword>
<comment type="pathway">
    <text evidence="3">Metabolic intermediate biosynthesis; (R)-mevalonate biosynthesis; (R)-mevalonate from acetyl-CoA: step 2/3.</text>
</comment>
<evidence type="ECO:0000259" key="5">
    <source>
        <dbReference type="Pfam" id="PF08540"/>
    </source>
</evidence>
<evidence type="ECO:0000256" key="1">
    <source>
        <dbReference type="ARBA" id="ARBA00007061"/>
    </source>
</evidence>
<dbReference type="EC" id="2.3.3.10" evidence="3"/>
<dbReference type="Pfam" id="PF01154">
    <property type="entry name" value="HMG_CoA_synt_N"/>
    <property type="match status" value="1"/>
</dbReference>
<dbReference type="PANTHER" id="PTHR43323:SF2">
    <property type="entry name" value="HYDROXYMETHYLGLUTARYL-COA SYNTHASE"/>
    <property type="match status" value="1"/>
</dbReference>
<comment type="catalytic activity">
    <reaction evidence="3">
        <text>acetoacetyl-CoA + acetyl-CoA + H2O = (3S)-3-hydroxy-3-methylglutaryl-CoA + CoA + H(+)</text>
        <dbReference type="Rhea" id="RHEA:10188"/>
        <dbReference type="ChEBI" id="CHEBI:15377"/>
        <dbReference type="ChEBI" id="CHEBI:15378"/>
        <dbReference type="ChEBI" id="CHEBI:43074"/>
        <dbReference type="ChEBI" id="CHEBI:57286"/>
        <dbReference type="ChEBI" id="CHEBI:57287"/>
        <dbReference type="ChEBI" id="CHEBI:57288"/>
        <dbReference type="EC" id="2.3.3.10"/>
    </reaction>
</comment>
<keyword evidence="3" id="KW-0753">Steroid metabolism</keyword>
<sequence length="405" mass="44059">MASGRPANVGIVAMEVYFPACCVKQEELEEHDGASKGKYTIGLGQDCLAFCTDLEDVISMSLTVVQSLLEKYCITPERIGRLEVGSETVIDKSKAIKTCLMQLFEECGNGDIEGVDSTNACYGGTAALQNSLNWIESTAWDGRFALVVAADSAVYAEGAARPTGGAGAVAMLIGPDAPLVMERSFSATHMAHVYDFYKPDLASEYPVVDEEDVSAKLQPFATLSPADSLVNRDLEKVAQQVAKKQYDSKVVPSTLLPKELGNMYCASLYAGLATLLHTKTEALHGKRVLMFSYGSGLASSLFSFQVHQGQPPFCVSEIVQKMSISEKLNTRIIVDPKAFVTTMHLMETRYGAKDFVPVSSHSTLRPGTFYLTEVDALYRRRYSRKISTTKPEIISSNGTNGVQFN</sequence>
<keyword evidence="3" id="KW-0444">Lipid biosynthesis</keyword>
<feature type="domain" description="Hydroxymethylglutaryl-coenzyme A synthase N-terminal" evidence="4">
    <location>
        <begin position="5"/>
        <end position="178"/>
    </location>
</feature>
<dbReference type="PANTHER" id="PTHR43323">
    <property type="entry name" value="3-HYDROXY-3-METHYLGLUTARYL COENZYME A SYNTHASE"/>
    <property type="match status" value="1"/>
</dbReference>
<comment type="similarity">
    <text evidence="1 3">Belongs to the thiolase-like superfamily. HMG-CoA synthase family.</text>
</comment>
<evidence type="ECO:0000313" key="7">
    <source>
        <dbReference type="Proteomes" id="UP001497444"/>
    </source>
</evidence>
<evidence type="ECO:0000259" key="4">
    <source>
        <dbReference type="Pfam" id="PF01154"/>
    </source>
</evidence>
<dbReference type="EMBL" id="OZ020097">
    <property type="protein sequence ID" value="CAK9268755.1"/>
    <property type="molecule type" value="Genomic_DNA"/>
</dbReference>
<keyword evidence="3" id="KW-0752">Steroid biosynthesis</keyword>
<keyword evidence="7" id="KW-1185">Reference proteome</keyword>
<dbReference type="Gene3D" id="3.40.47.10">
    <property type="match status" value="2"/>
</dbReference>
<evidence type="ECO:0000256" key="2">
    <source>
        <dbReference type="ARBA" id="ARBA00022679"/>
    </source>
</evidence>
<evidence type="ECO:0000256" key="3">
    <source>
        <dbReference type="RuleBase" id="RU364071"/>
    </source>
</evidence>
<dbReference type="CDD" id="cd00827">
    <property type="entry name" value="init_cond_enzymes"/>
    <property type="match status" value="1"/>
</dbReference>
<dbReference type="InterPro" id="IPR000590">
    <property type="entry name" value="HMG_CoA_synt_AS"/>
</dbReference>
<dbReference type="InterPro" id="IPR013746">
    <property type="entry name" value="HMG_CoA_synt_C_dom"/>
</dbReference>
<feature type="domain" description="Hydroxymethylglutaryl-coenzyme A synthase C-terminal" evidence="5">
    <location>
        <begin position="211"/>
        <end position="385"/>
    </location>
</feature>
<keyword evidence="2 3" id="KW-0808">Transferase</keyword>
<dbReference type="SUPFAM" id="SSF53901">
    <property type="entry name" value="Thiolase-like"/>
    <property type="match status" value="2"/>
</dbReference>
<reference evidence="6 7" key="1">
    <citation type="submission" date="2024-02" db="EMBL/GenBank/DDBJ databases">
        <authorList>
            <consortium name="ELIXIR-Norway"/>
            <consortium name="Elixir Norway"/>
        </authorList>
    </citation>
    <scope>NUCLEOTIDE SEQUENCE [LARGE SCALE GENOMIC DNA]</scope>
</reference>
<dbReference type="InterPro" id="IPR010122">
    <property type="entry name" value="HMG_CoA_synthase_euk"/>
</dbReference>
<gene>
    <name evidence="6" type="ORF">CSSPJE1EN1_LOCUS14233</name>
</gene>
<dbReference type="InterPro" id="IPR016039">
    <property type="entry name" value="Thiolase-like"/>
</dbReference>
<proteinExistence type="inferred from homology"/>
<protein>
    <recommendedName>
        <fullName evidence="3">Hydroxymethylglutaryl-CoA synthase</fullName>
        <shortName evidence="3">HMG-CoA synthase</shortName>
        <ecNumber evidence="3">2.3.3.10</ecNumber>
    </recommendedName>
    <alternativeName>
        <fullName evidence="3">3-hydroxy-3-methylglutaryl coenzyme A synthase</fullName>
    </alternativeName>
</protein>
<keyword evidence="3" id="KW-0443">Lipid metabolism</keyword>
<feature type="domain" description="Hydroxymethylglutaryl-coenzyme A synthase C-terminal" evidence="5">
    <location>
        <begin position="179"/>
        <end position="209"/>
    </location>
</feature>
<dbReference type="InterPro" id="IPR013528">
    <property type="entry name" value="HMG_CoA_synth_N"/>
</dbReference>
<keyword evidence="3" id="KW-0756">Sterol biosynthesis</keyword>
<comment type="function">
    <text evidence="3">Catalyzes the condensation of acetyl-CoA with acetoacetyl-CoA to form HMG-CoA.</text>
</comment>